<dbReference type="PANTHER" id="PTHR12121">
    <property type="entry name" value="CARBON CATABOLITE REPRESSOR PROTEIN 4"/>
    <property type="match status" value="1"/>
</dbReference>
<dbReference type="Gene3D" id="3.60.10.10">
    <property type="entry name" value="Endonuclease/exonuclease/phosphatase"/>
    <property type="match status" value="1"/>
</dbReference>
<dbReference type="Proteomes" id="UP000887568">
    <property type="component" value="Unplaced"/>
</dbReference>
<evidence type="ECO:0000313" key="1">
    <source>
        <dbReference type="EnsemblMetazoa" id="XP_038077480.1"/>
    </source>
</evidence>
<dbReference type="GeneID" id="119745272"/>
<sequence>MDLHVPPNLQRKWVWSGHRPGPQHAVGDLVVMTYNILNKAFCPEGIYPSCPDELLTTGRRHPLLMKEIDHHKDADVICMQEVNSRYYDDVLRQDMQRRGYAGCYFMRPEDDTVDIDKDNTDGSATFYRDDRFQLVKEECGQFKHLFEKESENCQLPEDAAVSLPNLIDSSRVYIFTLLRCLKTKSRVAVGNIHTSFDFFTKMDLTTLEIAFAINGLVEFAGGVGTPHILCGDFNQEPHHPGYQLLHDGSLNKTMTTYLRDFKSGENGKVPSLVDVFPSCFKHNSRNLKSAYEAIVGHDVPFSNFEDSSAFFNIPKRDKLSKVVQALFDGTPTHPKVRKTDPEAYGSEKYVSALDYVWYSSDSLHCEAVLKMIDEDLILPLHACPNAVFPSDHLPIKAKFAFLKSSGSREPELHSAL</sequence>
<dbReference type="EnsemblMetazoa" id="XM_038221552.1">
    <property type="protein sequence ID" value="XP_038077480.1"/>
    <property type="gene ID" value="LOC119745272"/>
</dbReference>
<reference evidence="1" key="1">
    <citation type="submission" date="2022-11" db="UniProtKB">
        <authorList>
            <consortium name="EnsemblMetazoa"/>
        </authorList>
    </citation>
    <scope>IDENTIFICATION</scope>
</reference>
<dbReference type="InterPro" id="IPR036691">
    <property type="entry name" value="Endo/exonu/phosph_ase_sf"/>
</dbReference>
<evidence type="ECO:0008006" key="3">
    <source>
        <dbReference type="Google" id="ProtNLM"/>
    </source>
</evidence>
<organism evidence="1 2">
    <name type="scientific">Patiria miniata</name>
    <name type="common">Bat star</name>
    <name type="synonym">Asterina miniata</name>
    <dbReference type="NCBI Taxonomy" id="46514"/>
    <lineage>
        <taxon>Eukaryota</taxon>
        <taxon>Metazoa</taxon>
        <taxon>Echinodermata</taxon>
        <taxon>Eleutherozoa</taxon>
        <taxon>Asterozoa</taxon>
        <taxon>Asteroidea</taxon>
        <taxon>Valvatacea</taxon>
        <taxon>Valvatida</taxon>
        <taxon>Asterinidae</taxon>
        <taxon>Patiria</taxon>
    </lineage>
</organism>
<dbReference type="SUPFAM" id="SSF56219">
    <property type="entry name" value="DNase I-like"/>
    <property type="match status" value="1"/>
</dbReference>
<dbReference type="OrthoDB" id="10253982at2759"/>
<dbReference type="OMA" id="MKEIDHH"/>
<protein>
    <recommendedName>
        <fullName evidence="3">Endonuclease/exonuclease/phosphatase domain-containing protein</fullName>
    </recommendedName>
</protein>
<dbReference type="AlphaFoldDB" id="A0A914BNF3"/>
<dbReference type="InterPro" id="IPR050410">
    <property type="entry name" value="CCR4/nocturin_mRNA_transcr"/>
</dbReference>
<dbReference type="GO" id="GO:0000175">
    <property type="term" value="F:3'-5'-RNA exonuclease activity"/>
    <property type="evidence" value="ECO:0007669"/>
    <property type="project" value="TreeGrafter"/>
</dbReference>
<keyword evidence="2" id="KW-1185">Reference proteome</keyword>
<name>A0A914BNF3_PATMI</name>
<dbReference type="PANTHER" id="PTHR12121:SF98">
    <property type="entry name" value="ENDONUCLEASE_EXONUCLEASE_PHOSPHATASE DOMAIN-CONTAINING PROTEIN"/>
    <property type="match status" value="1"/>
</dbReference>
<accession>A0A914BNF3</accession>
<proteinExistence type="predicted"/>
<dbReference type="RefSeq" id="XP_038077480.1">
    <property type="nucleotide sequence ID" value="XM_038221552.1"/>
</dbReference>
<evidence type="ECO:0000313" key="2">
    <source>
        <dbReference type="Proteomes" id="UP000887568"/>
    </source>
</evidence>